<sequence length="453" mass="47815">MATMRSEPHAHKKPSAAKVAVASFIGTTIEWYDYLVFGAATVLVFNPLFFPALDPLAGTLAGFATIAVAFLARPLGGLVFGHFGDRIGRKKMLVLSVVMMGAGTFAVGLLPTYETIGTWAPVLLVVLRFVQGFAVGGEWGGAVVMSLEHAPAHRRAFYASFPQAGVPAGTFLSSGAFFLVTLMPEEQLLSWGWRIPFLCSALLIVVGLYIRLRVTESPEFLALRERGDVVKVPAAEVFASYKRALVVGMLCMLAPNTIFYLASTFFLNYGPVHLGLSRGLVLVALLVAAAIQVVTLPLFAIVADRTGTRNFLMAGCVAVAVGAFPVFLLFDTGTVAGVFAAYLLALPVLHALVYGAISAFTAELFPPRARYTGSSVAYHLGGAVTAAPVPIVATLLLSEFGSSSAIAVYVIFAAVVCGLVIAAAPRARAQVEFQPARSEDDVDRAATATSTST</sequence>
<comment type="caution">
    <text evidence="13">The sequence shown here is derived from an EMBL/GenBank/DDBJ whole genome shotgun (WGS) entry which is preliminary data.</text>
</comment>
<dbReference type="CDD" id="cd17369">
    <property type="entry name" value="MFS_ShiA_like"/>
    <property type="match status" value="1"/>
</dbReference>
<accession>A0A543FSY6</accession>
<comment type="subcellular location">
    <subcellularLocation>
        <location evidence="1">Cell membrane</location>
        <topology evidence="1">Multi-pass membrane protein</topology>
    </subcellularLocation>
</comment>
<keyword evidence="4" id="KW-1003">Cell membrane</keyword>
<dbReference type="Pfam" id="PF07690">
    <property type="entry name" value="MFS_1"/>
    <property type="match status" value="1"/>
</dbReference>
<evidence type="ECO:0000259" key="12">
    <source>
        <dbReference type="PROSITE" id="PS50850"/>
    </source>
</evidence>
<dbReference type="PANTHER" id="PTHR43045:SF1">
    <property type="entry name" value="SHIKIMATE TRANSPORTER"/>
    <property type="match status" value="1"/>
</dbReference>
<evidence type="ECO:0000256" key="8">
    <source>
        <dbReference type="ARBA" id="ARBA00023136"/>
    </source>
</evidence>
<feature type="domain" description="Major facilitator superfamily (MFS) profile" evidence="12">
    <location>
        <begin position="19"/>
        <end position="428"/>
    </location>
</feature>
<evidence type="ECO:0000256" key="9">
    <source>
        <dbReference type="ARBA" id="ARBA00037295"/>
    </source>
</evidence>
<keyword evidence="14" id="KW-1185">Reference proteome</keyword>
<dbReference type="InterPro" id="IPR011701">
    <property type="entry name" value="MFS"/>
</dbReference>
<feature type="transmembrane region" description="Helical" evidence="11">
    <location>
        <begin position="92"/>
        <end position="113"/>
    </location>
</feature>
<gene>
    <name evidence="13" type="ORF">FB388_4154</name>
</gene>
<dbReference type="EMBL" id="VFPH01000002">
    <property type="protein sequence ID" value="TQM36959.1"/>
    <property type="molecule type" value="Genomic_DNA"/>
</dbReference>
<evidence type="ECO:0000256" key="1">
    <source>
        <dbReference type="ARBA" id="ARBA00004651"/>
    </source>
</evidence>
<evidence type="ECO:0000256" key="6">
    <source>
        <dbReference type="ARBA" id="ARBA00022847"/>
    </source>
</evidence>
<feature type="transmembrane region" description="Helical" evidence="11">
    <location>
        <begin position="156"/>
        <end position="179"/>
    </location>
</feature>
<evidence type="ECO:0000256" key="3">
    <source>
        <dbReference type="ARBA" id="ARBA00022448"/>
    </source>
</evidence>
<evidence type="ECO:0000256" key="2">
    <source>
        <dbReference type="ARBA" id="ARBA00008240"/>
    </source>
</evidence>
<keyword evidence="8 11" id="KW-0472">Membrane</keyword>
<evidence type="ECO:0000256" key="11">
    <source>
        <dbReference type="SAM" id="Phobius"/>
    </source>
</evidence>
<feature type="transmembrane region" description="Helical" evidence="11">
    <location>
        <begin position="311"/>
        <end position="330"/>
    </location>
</feature>
<feature type="transmembrane region" description="Helical" evidence="11">
    <location>
        <begin position="279"/>
        <end position="299"/>
    </location>
</feature>
<feature type="transmembrane region" description="Helical" evidence="11">
    <location>
        <begin position="377"/>
        <end position="398"/>
    </location>
</feature>
<keyword evidence="7 11" id="KW-1133">Transmembrane helix</keyword>
<reference evidence="13 14" key="1">
    <citation type="submission" date="2019-06" db="EMBL/GenBank/DDBJ databases">
        <title>Sequencing the genomes of 1000 actinobacteria strains.</title>
        <authorList>
            <person name="Klenk H.-P."/>
        </authorList>
    </citation>
    <scope>NUCLEOTIDE SEQUENCE [LARGE SCALE GENOMIC DNA]</scope>
    <source>
        <strain evidence="13 14">DSM 45511</strain>
    </source>
</reference>
<organism evidence="13 14">
    <name type="scientific">Pseudonocardia cypriaca</name>
    <dbReference type="NCBI Taxonomy" id="882449"/>
    <lineage>
        <taxon>Bacteria</taxon>
        <taxon>Bacillati</taxon>
        <taxon>Actinomycetota</taxon>
        <taxon>Actinomycetes</taxon>
        <taxon>Pseudonocardiales</taxon>
        <taxon>Pseudonocardiaceae</taxon>
        <taxon>Pseudonocardia</taxon>
    </lineage>
</organism>
<dbReference type="FunFam" id="1.20.1250.20:FF:000001">
    <property type="entry name" value="Dicarboxylate MFS transporter"/>
    <property type="match status" value="1"/>
</dbReference>
<dbReference type="SUPFAM" id="SSF103473">
    <property type="entry name" value="MFS general substrate transporter"/>
    <property type="match status" value="1"/>
</dbReference>
<comment type="function">
    <text evidence="9">May be a proton symporter involved in the uptake of osmolytes such as proline and glycine betaine.</text>
</comment>
<feature type="transmembrane region" description="Helical" evidence="11">
    <location>
        <begin position="342"/>
        <end position="365"/>
    </location>
</feature>
<evidence type="ECO:0000256" key="5">
    <source>
        <dbReference type="ARBA" id="ARBA00022692"/>
    </source>
</evidence>
<proteinExistence type="inferred from homology"/>
<name>A0A543FSY6_9PSEU</name>
<dbReference type="AlphaFoldDB" id="A0A543FSY6"/>
<dbReference type="GO" id="GO:0005886">
    <property type="term" value="C:plasma membrane"/>
    <property type="evidence" value="ECO:0007669"/>
    <property type="project" value="UniProtKB-SubCell"/>
</dbReference>
<evidence type="ECO:0000313" key="14">
    <source>
        <dbReference type="Proteomes" id="UP000319818"/>
    </source>
</evidence>
<keyword evidence="3" id="KW-0813">Transport</keyword>
<comment type="similarity">
    <text evidence="2">Belongs to the major facilitator superfamily. Metabolite:H+ Symporter (MHS) family (TC 2.A.1.6) family.</text>
</comment>
<keyword evidence="5 11" id="KW-0812">Transmembrane</keyword>
<feature type="transmembrane region" description="Helical" evidence="11">
    <location>
        <begin position="31"/>
        <end position="50"/>
    </location>
</feature>
<feature type="transmembrane region" description="Helical" evidence="11">
    <location>
        <begin position="56"/>
        <end position="80"/>
    </location>
</feature>
<evidence type="ECO:0000313" key="13">
    <source>
        <dbReference type="EMBL" id="TQM36959.1"/>
    </source>
</evidence>
<feature type="transmembrane region" description="Helical" evidence="11">
    <location>
        <begin position="119"/>
        <end position="144"/>
    </location>
</feature>
<dbReference type="PROSITE" id="PS50850">
    <property type="entry name" value="MFS"/>
    <property type="match status" value="1"/>
</dbReference>
<evidence type="ECO:0000256" key="7">
    <source>
        <dbReference type="ARBA" id="ARBA00022989"/>
    </source>
</evidence>
<keyword evidence="6" id="KW-0769">Symport</keyword>
<dbReference type="InterPro" id="IPR020846">
    <property type="entry name" value="MFS_dom"/>
</dbReference>
<feature type="transmembrane region" description="Helical" evidence="11">
    <location>
        <begin position="244"/>
        <end position="267"/>
    </location>
</feature>
<dbReference type="PANTHER" id="PTHR43045">
    <property type="entry name" value="SHIKIMATE TRANSPORTER"/>
    <property type="match status" value="1"/>
</dbReference>
<dbReference type="Proteomes" id="UP000319818">
    <property type="component" value="Unassembled WGS sequence"/>
</dbReference>
<evidence type="ECO:0000256" key="4">
    <source>
        <dbReference type="ARBA" id="ARBA00022475"/>
    </source>
</evidence>
<feature type="transmembrane region" description="Helical" evidence="11">
    <location>
        <begin position="404"/>
        <end position="424"/>
    </location>
</feature>
<protein>
    <recommendedName>
        <fullName evidence="10">Putative proline/betaine transporter</fullName>
    </recommendedName>
</protein>
<feature type="transmembrane region" description="Helical" evidence="11">
    <location>
        <begin position="191"/>
        <end position="210"/>
    </location>
</feature>
<evidence type="ECO:0000256" key="10">
    <source>
        <dbReference type="ARBA" id="ARBA00039918"/>
    </source>
</evidence>
<dbReference type="GO" id="GO:0015293">
    <property type="term" value="F:symporter activity"/>
    <property type="evidence" value="ECO:0007669"/>
    <property type="project" value="UniProtKB-KW"/>
</dbReference>
<dbReference type="Gene3D" id="1.20.1250.20">
    <property type="entry name" value="MFS general substrate transporter like domains"/>
    <property type="match status" value="2"/>
</dbReference>
<dbReference type="InterPro" id="IPR036259">
    <property type="entry name" value="MFS_trans_sf"/>
</dbReference>